<comment type="caution">
    <text evidence="1">The sequence shown here is derived from an EMBL/GenBank/DDBJ whole genome shotgun (WGS) entry which is preliminary data.</text>
</comment>
<sequence length="74" mass="8031">MAMTLSELVKEVETAAAKAEWVSIHGAVNGYDRIACFHVTAHLDENGKLCSAQGTNPAATVVFDVMKLVEEVRR</sequence>
<dbReference type="PATRIC" id="fig|1560234.3.peg.1837"/>
<protein>
    <submittedName>
        <fullName evidence="1">Uncharacterized protein</fullName>
    </submittedName>
</protein>
<proteinExistence type="predicted"/>
<evidence type="ECO:0000313" key="2">
    <source>
        <dbReference type="Proteomes" id="UP000091979"/>
    </source>
</evidence>
<keyword evidence="2" id="KW-1185">Reference proteome</keyword>
<dbReference type="Proteomes" id="UP000091979">
    <property type="component" value="Unassembled WGS sequence"/>
</dbReference>
<accession>A0A1B7XA34</accession>
<dbReference type="OrthoDB" id="9991278at2"/>
<dbReference type="EMBL" id="JXMS01000028">
    <property type="protein sequence ID" value="OBQ46231.1"/>
    <property type="molecule type" value="Genomic_DNA"/>
</dbReference>
<reference evidence="1 2" key="1">
    <citation type="submission" date="2015-01" db="EMBL/GenBank/DDBJ databases">
        <title>Desulfovibrio sp. JC271 draft genome sequence.</title>
        <authorList>
            <person name="Shivani Y."/>
            <person name="Subhash Y."/>
            <person name="Sasikala C."/>
            <person name="Ramana C.V."/>
        </authorList>
    </citation>
    <scope>NUCLEOTIDE SEQUENCE [LARGE SCALE GENOMIC DNA]</scope>
    <source>
        <strain evidence="1 2">JC271</strain>
    </source>
</reference>
<organism evidence="1 2">
    <name type="scientific">Halodesulfovibrio spirochaetisodalis</name>
    <dbReference type="NCBI Taxonomy" id="1560234"/>
    <lineage>
        <taxon>Bacteria</taxon>
        <taxon>Pseudomonadati</taxon>
        <taxon>Thermodesulfobacteriota</taxon>
        <taxon>Desulfovibrionia</taxon>
        <taxon>Desulfovibrionales</taxon>
        <taxon>Desulfovibrionaceae</taxon>
        <taxon>Halodesulfovibrio</taxon>
    </lineage>
</organism>
<evidence type="ECO:0000313" key="1">
    <source>
        <dbReference type="EMBL" id="OBQ46231.1"/>
    </source>
</evidence>
<name>A0A1B7XA34_9BACT</name>
<dbReference type="RefSeq" id="WP_066857361.1">
    <property type="nucleotide sequence ID" value="NZ_JXMS01000028.1"/>
</dbReference>
<gene>
    <name evidence="1" type="ORF">SP90_13620</name>
</gene>
<dbReference type="AlphaFoldDB" id="A0A1B7XA34"/>